<feature type="transmembrane region" description="Helical" evidence="1">
    <location>
        <begin position="120"/>
        <end position="138"/>
    </location>
</feature>
<keyword evidence="1" id="KW-0812">Transmembrane</keyword>
<dbReference type="RefSeq" id="WP_146106943.1">
    <property type="nucleotide sequence ID" value="NZ_MSCN01000001.1"/>
</dbReference>
<feature type="transmembrane region" description="Helical" evidence="1">
    <location>
        <begin position="144"/>
        <end position="163"/>
    </location>
</feature>
<evidence type="ECO:0000256" key="1">
    <source>
        <dbReference type="SAM" id="Phobius"/>
    </source>
</evidence>
<sequence length="207" mass="23895">MEKNNRFSKNMSFKSDAELEAIIENKDKYTEEALQAVVWELEKRELRKEGEIVIKQPIFEEIEKVELTHSNRENAFDEFEVPTLYSKKTIQGFTIFFSTIFGAVLLMSNLKTMNKSKESLYVLLFGIGYTILTYIIIFSVGANFVVTLILNLIGYAILTEYLWNNYLGKDLSYTKKGITKPLVISLLILGFIIFLQFLPMILGEPME</sequence>
<feature type="transmembrane region" description="Helical" evidence="1">
    <location>
        <begin position="90"/>
        <end position="108"/>
    </location>
</feature>
<keyword evidence="3" id="KW-1185">Reference proteome</keyword>
<proteinExistence type="predicted"/>
<accession>A0A2S7WRL3</accession>
<reference evidence="2 3" key="1">
    <citation type="submission" date="2016-12" db="EMBL/GenBank/DDBJ databases">
        <title>Trade-off between light-utilization and light-protection in marine flavobacteria.</title>
        <authorList>
            <person name="Kumagai Y."/>
            <person name="Yoshizawa S."/>
            <person name="Kogure K."/>
            <person name="Iwasaki W."/>
        </authorList>
    </citation>
    <scope>NUCLEOTIDE SEQUENCE [LARGE SCALE GENOMIC DNA]</scope>
    <source>
        <strain evidence="2 3">NBRC 108759</strain>
    </source>
</reference>
<comment type="caution">
    <text evidence="2">The sequence shown here is derived from an EMBL/GenBank/DDBJ whole genome shotgun (WGS) entry which is preliminary data.</text>
</comment>
<evidence type="ECO:0000313" key="3">
    <source>
        <dbReference type="Proteomes" id="UP000238882"/>
    </source>
</evidence>
<gene>
    <name evidence="2" type="ORF">BTO18_14120</name>
</gene>
<feature type="transmembrane region" description="Helical" evidence="1">
    <location>
        <begin position="183"/>
        <end position="202"/>
    </location>
</feature>
<dbReference type="EMBL" id="MSCN01000001">
    <property type="protein sequence ID" value="PQJ80243.1"/>
    <property type="molecule type" value="Genomic_DNA"/>
</dbReference>
<name>A0A2S7WRL3_9FLAO</name>
<organism evidence="2 3">
    <name type="scientific">Polaribacter porphyrae</name>
    <dbReference type="NCBI Taxonomy" id="1137780"/>
    <lineage>
        <taxon>Bacteria</taxon>
        <taxon>Pseudomonadati</taxon>
        <taxon>Bacteroidota</taxon>
        <taxon>Flavobacteriia</taxon>
        <taxon>Flavobacteriales</taxon>
        <taxon>Flavobacteriaceae</taxon>
    </lineage>
</organism>
<keyword evidence="1" id="KW-0472">Membrane</keyword>
<dbReference type="OrthoDB" id="764986at2"/>
<dbReference type="Proteomes" id="UP000238882">
    <property type="component" value="Unassembled WGS sequence"/>
</dbReference>
<keyword evidence="1" id="KW-1133">Transmembrane helix</keyword>
<evidence type="ECO:0000313" key="2">
    <source>
        <dbReference type="EMBL" id="PQJ80243.1"/>
    </source>
</evidence>
<protein>
    <submittedName>
        <fullName evidence="2">Uncharacterized protein</fullName>
    </submittedName>
</protein>
<dbReference type="AlphaFoldDB" id="A0A2S7WRL3"/>